<dbReference type="EMBL" id="LCQO01000015">
    <property type="protein sequence ID" value="KKW18142.1"/>
    <property type="molecule type" value="Genomic_DNA"/>
</dbReference>
<protein>
    <submittedName>
        <fullName evidence="1">Uncharacterized protein</fullName>
    </submittedName>
</protein>
<name>A0A0G1YT26_9BACT</name>
<accession>A0A0G1YT26</accession>
<sequence length="53" mass="6016">MRQFNMNPEGDTWFNLGRSNLGYSVVGMLVRVDISTYEVDIGRYEADRSKLGG</sequence>
<proteinExistence type="predicted"/>
<reference evidence="1 2" key="1">
    <citation type="journal article" date="2015" name="Nature">
        <title>rRNA introns, odd ribosomes, and small enigmatic genomes across a large radiation of phyla.</title>
        <authorList>
            <person name="Brown C.T."/>
            <person name="Hug L.A."/>
            <person name="Thomas B.C."/>
            <person name="Sharon I."/>
            <person name="Castelle C.J."/>
            <person name="Singh A."/>
            <person name="Wilkins M.J."/>
            <person name="Williams K.H."/>
            <person name="Banfield J.F."/>
        </authorList>
    </citation>
    <scope>NUCLEOTIDE SEQUENCE [LARGE SCALE GENOMIC DNA]</scope>
</reference>
<organism evidence="1 2">
    <name type="scientific">Candidatus Kaiserbacteria bacterium GW2011_GWA1_50_28</name>
    <dbReference type="NCBI Taxonomy" id="1618668"/>
    <lineage>
        <taxon>Bacteria</taxon>
        <taxon>Candidatus Kaiseribacteriota</taxon>
    </lineage>
</organism>
<gene>
    <name evidence="1" type="ORF">UY59_C0015G0012</name>
</gene>
<comment type="caution">
    <text evidence="1">The sequence shown here is derived from an EMBL/GenBank/DDBJ whole genome shotgun (WGS) entry which is preliminary data.</text>
</comment>
<evidence type="ECO:0000313" key="1">
    <source>
        <dbReference type="EMBL" id="KKW18142.1"/>
    </source>
</evidence>
<evidence type="ECO:0000313" key="2">
    <source>
        <dbReference type="Proteomes" id="UP000034057"/>
    </source>
</evidence>
<dbReference type="AlphaFoldDB" id="A0A0G1YT26"/>
<dbReference type="Proteomes" id="UP000034057">
    <property type="component" value="Unassembled WGS sequence"/>
</dbReference>